<dbReference type="Proteomes" id="UP000232722">
    <property type="component" value="Unassembled WGS sequence"/>
</dbReference>
<comment type="caution">
    <text evidence="3">The sequence shown here is derived from an EMBL/GenBank/DDBJ whole genome shotgun (WGS) entry which is preliminary data.</text>
</comment>
<dbReference type="EMBL" id="LLXJ01000272">
    <property type="protein sequence ID" value="PKC12037.1"/>
    <property type="molecule type" value="Genomic_DNA"/>
</dbReference>
<reference evidence="3 4" key="2">
    <citation type="submission" date="2017-09" db="EMBL/GenBank/DDBJ databases">
        <title>Extensive intraspecific genome diversity in a model arbuscular mycorrhizal fungus.</title>
        <authorList>
            <person name="Chen E.C."/>
            <person name="Morin E."/>
            <person name="Beaudet D."/>
            <person name="Noel J."/>
            <person name="Ndikumana S."/>
            <person name="Charron P."/>
            <person name="St-Onge C."/>
            <person name="Giorgi J."/>
            <person name="Grigoriev I.V."/>
            <person name="Roux C."/>
            <person name="Martin F.M."/>
            <person name="Corradi N."/>
        </authorList>
    </citation>
    <scope>NUCLEOTIDE SEQUENCE [LARGE SCALE GENOMIC DNA]</scope>
    <source>
        <strain evidence="3 4">A5</strain>
    </source>
</reference>
<evidence type="ECO:0000256" key="2">
    <source>
        <dbReference type="SAM" id="MobiDB-lite"/>
    </source>
</evidence>
<sequence>MSHRNNVVLSSTSVEKITHALYVIKNVEHKIKSIVFQGNVAVLNYGRNARITIPLSANVSSHLISTNDLNDMNLETENLKNLIDEKNCEIKNLKEEIIILNSKTQKTAPETFNKFILGLNNCNKIENSREESDDNDDNAGDKNDDSDSESENNDENELENDDEKEDEENEDVNEHELGENDNYNENDVDNDGDETDDEKNKSQAKKEKYMKNLAKNIKRFISLKEATNNSQQQTFEITTSITSTQIAISDINDLESSIIQWKQKEEQLVSLKRVVNVFTLIHVVDILRLYEAVKENQDQIQRISKYKTKKRNNTKGWIIRYLADKLAYSSRQISRYLTAARRLKTLNDEGINYDTLVLSKCFLSDFWCKKHDYQIFLDELGITLSPITII</sequence>
<evidence type="ECO:0000256" key="1">
    <source>
        <dbReference type="SAM" id="Coils"/>
    </source>
</evidence>
<evidence type="ECO:0000313" key="3">
    <source>
        <dbReference type="EMBL" id="PKC12037.1"/>
    </source>
</evidence>
<feature type="compositionally biased region" description="Acidic residues" evidence="2">
    <location>
        <begin position="182"/>
        <end position="197"/>
    </location>
</feature>
<feature type="coiled-coil region" evidence="1">
    <location>
        <begin position="69"/>
        <end position="103"/>
    </location>
</feature>
<gene>
    <name evidence="3" type="ORF">RhiirA5_373395</name>
</gene>
<feature type="region of interest" description="Disordered" evidence="2">
    <location>
        <begin position="127"/>
        <end position="205"/>
    </location>
</feature>
<dbReference type="VEuPathDB" id="FungiDB:FUN_021930"/>
<keyword evidence="1" id="KW-0175">Coiled coil</keyword>
<accession>A0A2N0PYX4</accession>
<protein>
    <submittedName>
        <fullName evidence="3">Uncharacterized protein</fullName>
    </submittedName>
</protein>
<evidence type="ECO:0000313" key="4">
    <source>
        <dbReference type="Proteomes" id="UP000232722"/>
    </source>
</evidence>
<name>A0A2N0PYX4_9GLOM</name>
<proteinExistence type="predicted"/>
<dbReference type="AlphaFoldDB" id="A0A2N0PYX4"/>
<feature type="compositionally biased region" description="Acidic residues" evidence="2">
    <location>
        <begin position="146"/>
        <end position="171"/>
    </location>
</feature>
<organism evidence="3 4">
    <name type="scientific">Rhizophagus irregularis</name>
    <dbReference type="NCBI Taxonomy" id="588596"/>
    <lineage>
        <taxon>Eukaryota</taxon>
        <taxon>Fungi</taxon>
        <taxon>Fungi incertae sedis</taxon>
        <taxon>Mucoromycota</taxon>
        <taxon>Glomeromycotina</taxon>
        <taxon>Glomeromycetes</taxon>
        <taxon>Glomerales</taxon>
        <taxon>Glomeraceae</taxon>
        <taxon>Rhizophagus</taxon>
    </lineage>
</organism>
<reference evidence="3 4" key="1">
    <citation type="submission" date="2016-04" db="EMBL/GenBank/DDBJ databases">
        <title>Genome analyses suggest a sexual origin of heterokaryosis in a supposedly ancient asexual fungus.</title>
        <authorList>
            <person name="Ropars J."/>
            <person name="Sedzielewska K."/>
            <person name="Noel J."/>
            <person name="Charron P."/>
            <person name="Farinelli L."/>
            <person name="Marton T."/>
            <person name="Kruger M."/>
            <person name="Pelin A."/>
            <person name="Brachmann A."/>
            <person name="Corradi N."/>
        </authorList>
    </citation>
    <scope>NUCLEOTIDE SEQUENCE [LARGE SCALE GENOMIC DNA]</scope>
    <source>
        <strain evidence="3 4">A5</strain>
    </source>
</reference>